<comment type="caution">
    <text evidence="14">The sequence shown here is derived from an EMBL/GenBank/DDBJ whole genome shotgun (WGS) entry which is preliminary data.</text>
</comment>
<keyword evidence="6 9" id="KW-0521">NADP</keyword>
<dbReference type="InterPro" id="IPR001269">
    <property type="entry name" value="DUS_fam"/>
</dbReference>
<comment type="similarity">
    <text evidence="9">Belongs to the Dus family. DusC subfamily.</text>
</comment>
<evidence type="ECO:0000256" key="4">
    <source>
        <dbReference type="ARBA" id="ARBA00022643"/>
    </source>
</evidence>
<evidence type="ECO:0000256" key="1">
    <source>
        <dbReference type="ARBA" id="ARBA00001917"/>
    </source>
</evidence>
<keyword evidence="5 9" id="KW-0819">tRNA processing</keyword>
<feature type="binding site" evidence="9">
    <location>
        <begin position="199"/>
        <end position="201"/>
    </location>
    <ligand>
        <name>FMN</name>
        <dbReference type="ChEBI" id="CHEBI:58210"/>
    </ligand>
</feature>
<dbReference type="GO" id="GO:0000049">
    <property type="term" value="F:tRNA binding"/>
    <property type="evidence" value="ECO:0007669"/>
    <property type="project" value="UniProtKB-UniRule"/>
</dbReference>
<dbReference type="SUPFAM" id="SSF51395">
    <property type="entry name" value="FMN-linked oxidoreductases"/>
    <property type="match status" value="1"/>
</dbReference>
<comment type="function">
    <text evidence="9">Catalyzes the synthesis of 5,6-dihydrouridine (D), a modified base found in the D-loop of most tRNAs, via the reduction of the C5-C6 double bond in target uridines. Specifically modifies U16 in tRNAs.</text>
</comment>
<dbReference type="CDD" id="cd02801">
    <property type="entry name" value="DUS_like_FMN"/>
    <property type="match status" value="1"/>
</dbReference>
<comment type="caution">
    <text evidence="9">Lacks conserved residue(s) required for the propagation of feature annotation.</text>
</comment>
<evidence type="ECO:0000256" key="3">
    <source>
        <dbReference type="ARBA" id="ARBA00022630"/>
    </source>
</evidence>
<name>A0A1W0D832_9NEIS</name>
<feature type="site" description="Interacts with tRNA" evidence="9">
    <location>
        <position position="95"/>
    </location>
</feature>
<feature type="binding site" evidence="9 12">
    <location>
        <position position="139"/>
    </location>
    <ligand>
        <name>FMN</name>
        <dbReference type="ChEBI" id="CHEBI:58210"/>
    </ligand>
</feature>
<feature type="binding site" evidence="12">
    <location>
        <position position="168"/>
    </location>
    <ligand>
        <name>FMN</name>
        <dbReference type="ChEBI" id="CHEBI:58210"/>
    </ligand>
</feature>
<proteinExistence type="inferred from homology"/>
<dbReference type="Gene3D" id="3.20.20.70">
    <property type="entry name" value="Aldolase class I"/>
    <property type="match status" value="1"/>
</dbReference>
<evidence type="ECO:0000256" key="6">
    <source>
        <dbReference type="ARBA" id="ARBA00022857"/>
    </source>
</evidence>
<dbReference type="PIRSF" id="PIRSF006621">
    <property type="entry name" value="Dus"/>
    <property type="match status" value="1"/>
</dbReference>
<evidence type="ECO:0000313" key="14">
    <source>
        <dbReference type="EMBL" id="OQS43164.1"/>
    </source>
</evidence>
<evidence type="ECO:0000313" key="15">
    <source>
        <dbReference type="Proteomes" id="UP000192721"/>
    </source>
</evidence>
<dbReference type="HAMAP" id="MF_02043">
    <property type="entry name" value="DusC_subfam"/>
    <property type="match status" value="1"/>
</dbReference>
<keyword evidence="3 9" id="KW-0285">Flavoprotein</keyword>
<dbReference type="GO" id="GO:0050660">
    <property type="term" value="F:flavin adenine dinucleotide binding"/>
    <property type="evidence" value="ECO:0007669"/>
    <property type="project" value="InterPro"/>
</dbReference>
<evidence type="ECO:0000256" key="9">
    <source>
        <dbReference type="HAMAP-Rule" id="MF_02043"/>
    </source>
</evidence>
<dbReference type="InterPro" id="IPR013785">
    <property type="entry name" value="Aldolase_TIM"/>
</dbReference>
<feature type="binding site" evidence="9 12">
    <location>
        <begin position="223"/>
        <end position="224"/>
    </location>
    <ligand>
        <name>FMN</name>
        <dbReference type="ChEBI" id="CHEBI:58210"/>
    </ligand>
</feature>
<evidence type="ECO:0000256" key="11">
    <source>
        <dbReference type="PIRSR" id="PIRSR006621-1"/>
    </source>
</evidence>
<comment type="similarity">
    <text evidence="10">Belongs to the dus family.</text>
</comment>
<evidence type="ECO:0000256" key="12">
    <source>
        <dbReference type="PIRSR" id="PIRSR006621-2"/>
    </source>
</evidence>
<comment type="cofactor">
    <cofactor evidence="1 9 10 12">
        <name>FMN</name>
        <dbReference type="ChEBI" id="CHEBI:58210"/>
    </cofactor>
</comment>
<gene>
    <name evidence="9" type="primary">dusC</name>
    <name evidence="14" type="ORF">B0T45_04140</name>
</gene>
<comment type="catalytic activity">
    <reaction evidence="9">
        <text>5,6-dihydrouridine(16) in tRNA + NADP(+) = uridine(16) in tRNA + NADPH + H(+)</text>
        <dbReference type="Rhea" id="RHEA:53376"/>
        <dbReference type="Rhea" id="RHEA-COMP:13543"/>
        <dbReference type="Rhea" id="RHEA-COMP:13544"/>
        <dbReference type="ChEBI" id="CHEBI:15378"/>
        <dbReference type="ChEBI" id="CHEBI:57783"/>
        <dbReference type="ChEBI" id="CHEBI:58349"/>
        <dbReference type="ChEBI" id="CHEBI:65315"/>
        <dbReference type="ChEBI" id="CHEBI:74443"/>
    </reaction>
</comment>
<dbReference type="Proteomes" id="UP000192721">
    <property type="component" value="Unassembled WGS sequence"/>
</dbReference>
<keyword evidence="8 9" id="KW-0560">Oxidoreductase</keyword>
<protein>
    <recommendedName>
        <fullName evidence="9">tRNA-dihydrouridine(16) synthase</fullName>
        <ecNumber evidence="9">1.3.1.-</ecNumber>
    </recommendedName>
    <alternativeName>
        <fullName evidence="9">U16-specific dihydrouridine synthase</fullName>
        <shortName evidence="9">U16-specific Dus</shortName>
    </alternativeName>
    <alternativeName>
        <fullName evidence="9">tRNA-dihydrouridine synthase C</fullName>
    </alternativeName>
</protein>
<dbReference type="AlphaFoldDB" id="A0A1W0D832"/>
<dbReference type="PROSITE" id="PS01136">
    <property type="entry name" value="UPF0034"/>
    <property type="match status" value="1"/>
</dbReference>
<feature type="site" description="Interacts with tRNA; defines subfamily-specific binding signature" evidence="9">
    <location>
        <position position="297"/>
    </location>
</feature>
<dbReference type="PANTHER" id="PTHR11082:SF26">
    <property type="entry name" value="TRNA-DIHYDROURIDINE(16) SYNTHASE"/>
    <property type="match status" value="1"/>
</dbReference>
<feature type="site" description="Interacts with tRNA; defines subfamily-specific binding signature" evidence="9">
    <location>
        <position position="276"/>
    </location>
</feature>
<feature type="domain" description="DUS-like FMN-binding" evidence="13">
    <location>
        <begin position="5"/>
        <end position="249"/>
    </location>
</feature>
<dbReference type="InterPro" id="IPR035587">
    <property type="entry name" value="DUS-like_FMN-bd"/>
</dbReference>
<dbReference type="EMBL" id="MUKV01000003">
    <property type="protein sequence ID" value="OQS43164.1"/>
    <property type="molecule type" value="Genomic_DNA"/>
</dbReference>
<feature type="site" description="Interacts with tRNA; defines subfamily-specific binding signature" evidence="9">
    <location>
        <position position="274"/>
    </location>
</feature>
<feature type="site" description="Interacts with tRNA" evidence="9">
    <location>
        <position position="176"/>
    </location>
</feature>
<comment type="catalytic activity">
    <reaction evidence="9">
        <text>5,6-dihydrouridine(16) in tRNA + NAD(+) = uridine(16) in tRNA + NADH + H(+)</text>
        <dbReference type="Rhea" id="RHEA:53380"/>
        <dbReference type="Rhea" id="RHEA-COMP:13543"/>
        <dbReference type="Rhea" id="RHEA-COMP:13544"/>
        <dbReference type="ChEBI" id="CHEBI:15378"/>
        <dbReference type="ChEBI" id="CHEBI:57540"/>
        <dbReference type="ChEBI" id="CHEBI:57945"/>
        <dbReference type="ChEBI" id="CHEBI:65315"/>
        <dbReference type="ChEBI" id="CHEBI:74443"/>
    </reaction>
</comment>
<sequence>MKLVLAPMEGLVDEAMRDVLTRVGGIDLCVTEFVRVTSALLPTRTFMRLAPELARGGKTRAGVTVRVQLLGSDPVCLAENAAKAASLGAPGIDLNFGCPAPTVNRHRGGAVLLNDPELLFQIVQAVRAAVPAEIPVTAKMRLGYEDKSRALECALALEAGGAQELAVHGRTKVEGYRPPAHWDWIARIRESVAVPVVANGEVWTLDDYRAIRQQSGCDTVMIGRGLVACPDLALRIKRQDGAEPMPWNEMQPWVLDLFLQCRVQSEDGRYPVARTKQWLGQLKRTWPEAGALFERIRRLTTPDEVEPVLRDMLAK</sequence>
<evidence type="ECO:0000256" key="5">
    <source>
        <dbReference type="ARBA" id="ARBA00022694"/>
    </source>
</evidence>
<dbReference type="GO" id="GO:0010181">
    <property type="term" value="F:FMN binding"/>
    <property type="evidence" value="ECO:0007669"/>
    <property type="project" value="UniProtKB-UniRule"/>
</dbReference>
<dbReference type="PANTHER" id="PTHR11082">
    <property type="entry name" value="TRNA-DIHYDROURIDINE SYNTHASE"/>
    <property type="match status" value="1"/>
</dbReference>
<dbReference type="EC" id="1.3.1.-" evidence="9"/>
<feature type="binding site" evidence="9 12">
    <location>
        <position position="68"/>
    </location>
    <ligand>
        <name>FMN</name>
        <dbReference type="ChEBI" id="CHEBI:58210"/>
    </ligand>
</feature>
<dbReference type="Gene3D" id="1.20.225.30">
    <property type="entry name" value="Dihydrouridine synthase, C-terminal recognition domain"/>
    <property type="match status" value="1"/>
</dbReference>
<organism evidence="14 15">
    <name type="scientific">Chromobacterium haemolyticum</name>
    <dbReference type="NCBI Taxonomy" id="394935"/>
    <lineage>
        <taxon>Bacteria</taxon>
        <taxon>Pseudomonadati</taxon>
        <taxon>Pseudomonadota</taxon>
        <taxon>Betaproteobacteria</taxon>
        <taxon>Neisseriales</taxon>
        <taxon>Chromobacteriaceae</taxon>
        <taxon>Chromobacterium</taxon>
    </lineage>
</organism>
<keyword evidence="12" id="KW-0547">Nucleotide-binding</keyword>
<evidence type="ECO:0000259" key="13">
    <source>
        <dbReference type="Pfam" id="PF01207"/>
    </source>
</evidence>
<evidence type="ECO:0000256" key="2">
    <source>
        <dbReference type="ARBA" id="ARBA00022555"/>
    </source>
</evidence>
<dbReference type="InterPro" id="IPR018517">
    <property type="entry name" value="tRNA_hU_synthase_CS"/>
</dbReference>
<evidence type="ECO:0000256" key="10">
    <source>
        <dbReference type="PIRNR" id="PIRNR006621"/>
    </source>
</evidence>
<evidence type="ECO:0000256" key="8">
    <source>
        <dbReference type="ARBA" id="ARBA00023002"/>
    </source>
</evidence>
<feature type="active site" description="Proton donor" evidence="9 11">
    <location>
        <position position="98"/>
    </location>
</feature>
<dbReference type="InterPro" id="IPR032886">
    <property type="entry name" value="DusC"/>
</dbReference>
<dbReference type="GO" id="GO:0102262">
    <property type="term" value="F:tRNA-dihydrouridine16 synthase activity"/>
    <property type="evidence" value="ECO:0007669"/>
    <property type="project" value="RHEA"/>
</dbReference>
<keyword evidence="7 9" id="KW-0694">RNA-binding</keyword>
<evidence type="ECO:0000256" key="7">
    <source>
        <dbReference type="ARBA" id="ARBA00022884"/>
    </source>
</evidence>
<keyword evidence="4 9" id="KW-0288">FMN</keyword>
<feature type="site" description="Interacts with tRNA; defines subfamily-specific binding signature" evidence="9">
    <location>
        <position position="35"/>
    </location>
</feature>
<accession>A0A1W0D832</accession>
<reference evidence="14 15" key="1">
    <citation type="submission" date="2017-02" db="EMBL/GenBank/DDBJ databases">
        <title>Chromobacterium haemolyticum H5244.</title>
        <authorList>
            <person name="Gulvik C.A."/>
        </authorList>
    </citation>
    <scope>NUCLEOTIDE SEQUENCE [LARGE SCALE GENOMIC DNA]</scope>
    <source>
        <strain evidence="14 15">H5244</strain>
    </source>
</reference>
<dbReference type="RefSeq" id="WP_081554696.1">
    <property type="nucleotide sequence ID" value="NZ_MUKV01000003.1"/>
</dbReference>
<keyword evidence="2 9" id="KW-0820">tRNA-binding</keyword>
<dbReference type="Pfam" id="PF01207">
    <property type="entry name" value="Dus"/>
    <property type="match status" value="1"/>
</dbReference>
<dbReference type="InterPro" id="IPR042270">
    <property type="entry name" value="DusC_C"/>
</dbReference>